<dbReference type="InterPro" id="IPR036291">
    <property type="entry name" value="NAD(P)-bd_dom_sf"/>
</dbReference>
<name>A0AA37UIC5_9PEZI</name>
<dbReference type="AlphaFoldDB" id="A0AA37UIC5"/>
<accession>A0AA37UIC5</accession>
<dbReference type="SUPFAM" id="SSF51735">
    <property type="entry name" value="NAD(P)-binding Rossmann-fold domains"/>
    <property type="match status" value="1"/>
</dbReference>
<dbReference type="PANTHER" id="PTHR11695">
    <property type="entry name" value="ALCOHOL DEHYDROGENASE RELATED"/>
    <property type="match status" value="1"/>
</dbReference>
<evidence type="ECO:0000313" key="3">
    <source>
        <dbReference type="Proteomes" id="UP001055115"/>
    </source>
</evidence>
<protein>
    <submittedName>
        <fullName evidence="2">Zinc-type alcohol dehydrogenase-like protein</fullName>
    </submittedName>
</protein>
<organism evidence="2 3">
    <name type="scientific">Colletotrichum spaethianum</name>
    <dbReference type="NCBI Taxonomy" id="700344"/>
    <lineage>
        <taxon>Eukaryota</taxon>
        <taxon>Fungi</taxon>
        <taxon>Dikarya</taxon>
        <taxon>Ascomycota</taxon>
        <taxon>Pezizomycotina</taxon>
        <taxon>Sordariomycetes</taxon>
        <taxon>Hypocreomycetidae</taxon>
        <taxon>Glomerellales</taxon>
        <taxon>Glomerellaceae</taxon>
        <taxon>Colletotrichum</taxon>
        <taxon>Colletotrichum spaethianum species complex</taxon>
    </lineage>
</organism>
<dbReference type="PANTHER" id="PTHR11695:SF294">
    <property type="entry name" value="RETICULON-4-INTERACTING PROTEIN 1, MITOCHONDRIAL"/>
    <property type="match status" value="1"/>
</dbReference>
<keyword evidence="3" id="KW-1185">Reference proteome</keyword>
<proteinExistence type="predicted"/>
<evidence type="ECO:0000259" key="1">
    <source>
        <dbReference type="Pfam" id="PF00107"/>
    </source>
</evidence>
<reference evidence="2 3" key="1">
    <citation type="submission" date="2022-03" db="EMBL/GenBank/DDBJ databases">
        <title>Genome data of Colletotrichum spp.</title>
        <authorList>
            <person name="Utami Y.D."/>
            <person name="Hiruma K."/>
        </authorList>
    </citation>
    <scope>NUCLEOTIDE SEQUENCE [LARGE SCALE GENOMIC DNA]</scope>
    <source>
        <strain evidence="2 3">MAFF 239500</strain>
    </source>
</reference>
<comment type="caution">
    <text evidence="2">The sequence shown here is derived from an EMBL/GenBank/DDBJ whole genome shotgun (WGS) entry which is preliminary data.</text>
</comment>
<evidence type="ECO:0000313" key="2">
    <source>
        <dbReference type="EMBL" id="GKT47759.1"/>
    </source>
</evidence>
<gene>
    <name evidence="2" type="ORF">ColSpa_07940</name>
</gene>
<dbReference type="RefSeq" id="XP_049130109.1">
    <property type="nucleotide sequence ID" value="XM_049274152.1"/>
</dbReference>
<dbReference type="Proteomes" id="UP001055115">
    <property type="component" value="Unassembled WGS sequence"/>
</dbReference>
<dbReference type="Gene3D" id="3.40.50.720">
    <property type="entry name" value="NAD(P)-binding Rossmann-like Domain"/>
    <property type="match status" value="1"/>
</dbReference>
<dbReference type="InterPro" id="IPR013149">
    <property type="entry name" value="ADH-like_C"/>
</dbReference>
<dbReference type="GeneID" id="73328742"/>
<feature type="domain" description="Alcohol dehydrogenase-like C-terminal" evidence="1">
    <location>
        <begin position="22"/>
        <end position="110"/>
    </location>
</feature>
<dbReference type="InterPro" id="IPR050700">
    <property type="entry name" value="YIM1/Zinc_Alcohol_DH_Fams"/>
</dbReference>
<dbReference type="GO" id="GO:0005739">
    <property type="term" value="C:mitochondrion"/>
    <property type="evidence" value="ECO:0007669"/>
    <property type="project" value="TreeGrafter"/>
</dbReference>
<sequence length="160" mass="17566">MKDTLRAEGKVFVNGGSVGTSIWATQFAKALGVEVTAIWSTKNIDLCRQLGADEVIDYRAQDAMAELKSKGKLFDLVIDNIGISSELYEISSIILKPGGTFVMVGVGESLSLSGTFAMIGMHLYPSIRSGQQYHFVQMKNTTDIFGTLETGWWRGRNICF</sequence>
<dbReference type="Pfam" id="PF00107">
    <property type="entry name" value="ADH_zinc_N"/>
    <property type="match status" value="1"/>
</dbReference>
<dbReference type="EMBL" id="BQXU01000020">
    <property type="protein sequence ID" value="GKT47759.1"/>
    <property type="molecule type" value="Genomic_DNA"/>
</dbReference>